<organism evidence="1 2">
    <name type="scientific">Wandonia haliotis</name>
    <dbReference type="NCBI Taxonomy" id="574963"/>
    <lineage>
        <taxon>Bacteria</taxon>
        <taxon>Pseudomonadati</taxon>
        <taxon>Bacteroidota</taxon>
        <taxon>Flavobacteriia</taxon>
        <taxon>Flavobacteriales</taxon>
        <taxon>Crocinitomicaceae</taxon>
        <taxon>Wandonia</taxon>
    </lineage>
</organism>
<comment type="caution">
    <text evidence="1">The sequence shown here is derived from an EMBL/GenBank/DDBJ whole genome shotgun (WGS) entry which is preliminary data.</text>
</comment>
<sequence>MYRTEARTLIKRIVIASATVFTLVVLTGCKTTKTYTDFHAPLQPDKVVRVTIEIQTDTIRIHSITAQQEIQAFITDLNSAQINGIWKGANWSKIVLHYSDGEMVFNTNGKVFGPQSNGQFYELSDKYNQYWK</sequence>
<dbReference type="RefSeq" id="WP_343783999.1">
    <property type="nucleotide sequence ID" value="NZ_BAAAFH010000003.1"/>
</dbReference>
<protein>
    <recommendedName>
        <fullName evidence="3">Lipoprotein</fullName>
    </recommendedName>
</protein>
<evidence type="ECO:0000313" key="1">
    <source>
        <dbReference type="EMBL" id="GAA0873705.1"/>
    </source>
</evidence>
<accession>A0ABN1MKJ6</accession>
<name>A0ABN1MKJ6_9FLAO</name>
<evidence type="ECO:0000313" key="2">
    <source>
        <dbReference type="Proteomes" id="UP001501126"/>
    </source>
</evidence>
<dbReference type="Proteomes" id="UP001501126">
    <property type="component" value="Unassembled WGS sequence"/>
</dbReference>
<reference evidence="1 2" key="1">
    <citation type="journal article" date="2019" name="Int. J. Syst. Evol. Microbiol.">
        <title>The Global Catalogue of Microorganisms (GCM) 10K type strain sequencing project: providing services to taxonomists for standard genome sequencing and annotation.</title>
        <authorList>
            <consortium name="The Broad Institute Genomics Platform"/>
            <consortium name="The Broad Institute Genome Sequencing Center for Infectious Disease"/>
            <person name="Wu L."/>
            <person name="Ma J."/>
        </authorList>
    </citation>
    <scope>NUCLEOTIDE SEQUENCE [LARGE SCALE GENOMIC DNA]</scope>
    <source>
        <strain evidence="1 2">JCM 16083</strain>
    </source>
</reference>
<proteinExistence type="predicted"/>
<dbReference type="PROSITE" id="PS51257">
    <property type="entry name" value="PROKAR_LIPOPROTEIN"/>
    <property type="match status" value="1"/>
</dbReference>
<dbReference type="EMBL" id="BAAAFH010000003">
    <property type="protein sequence ID" value="GAA0873705.1"/>
    <property type="molecule type" value="Genomic_DNA"/>
</dbReference>
<keyword evidence="2" id="KW-1185">Reference proteome</keyword>
<evidence type="ECO:0008006" key="3">
    <source>
        <dbReference type="Google" id="ProtNLM"/>
    </source>
</evidence>
<gene>
    <name evidence="1" type="ORF">GCM10009118_01130</name>
</gene>